<dbReference type="EMBL" id="JABELV010000069">
    <property type="protein sequence ID" value="KAG7532259.1"/>
    <property type="molecule type" value="Genomic_DNA"/>
</dbReference>
<dbReference type="InterPro" id="IPR006640">
    <property type="entry name" value="SprT-like_domain"/>
</dbReference>
<sequence>MHLHLRDPVEVSSDEEPLDRRQVGSAGPIVLSSDDDDDDDENRISGPSTSPIKTVLSAKAKREWNKIKHRLADNLVRELNENVFLGRLPEIPLEWSSRLLTTAGRAHRRRLQPGETLPQVRIELAEKILDDEDRLNRTLAHELCHVATWIISGDLKNPHGANFKAWGSKVNRYRPDIAVTTKHNYKIAYKYYWRCEKTTCGKIFGRHSNCKNSTKWGGLRFATGLCLSRLTPVLPLCVALDINKKCCGSCRSRLVPI</sequence>
<dbReference type="GO" id="GO:0006950">
    <property type="term" value="P:response to stress"/>
    <property type="evidence" value="ECO:0007669"/>
    <property type="project" value="UniProtKB-ARBA"/>
</dbReference>
<evidence type="ECO:0000256" key="1">
    <source>
        <dbReference type="SAM" id="MobiDB-lite"/>
    </source>
</evidence>
<protein>
    <recommendedName>
        <fullName evidence="2">SprT-like domain-containing protein</fullName>
    </recommendedName>
</protein>
<dbReference type="GO" id="GO:0005634">
    <property type="term" value="C:nucleus"/>
    <property type="evidence" value="ECO:0007669"/>
    <property type="project" value="TreeGrafter"/>
</dbReference>
<accession>A0A8K0JLR2</accession>
<evidence type="ECO:0000313" key="3">
    <source>
        <dbReference type="EMBL" id="KAG7532259.1"/>
    </source>
</evidence>
<evidence type="ECO:0000313" key="4">
    <source>
        <dbReference type="Proteomes" id="UP000812966"/>
    </source>
</evidence>
<feature type="region of interest" description="Disordered" evidence="1">
    <location>
        <begin position="1"/>
        <end position="51"/>
    </location>
</feature>
<name>A0A8K0JLR2_9TREE</name>
<dbReference type="PANTHER" id="PTHR23099">
    <property type="entry name" value="TRANSCRIPTIONAL REGULATOR"/>
    <property type="match status" value="1"/>
</dbReference>
<dbReference type="Pfam" id="PF10263">
    <property type="entry name" value="SprT-like"/>
    <property type="match status" value="1"/>
</dbReference>
<keyword evidence="4" id="KW-1185">Reference proteome</keyword>
<organism evidence="3 4">
    <name type="scientific">Filobasidium floriforme</name>
    <dbReference type="NCBI Taxonomy" id="5210"/>
    <lineage>
        <taxon>Eukaryota</taxon>
        <taxon>Fungi</taxon>
        <taxon>Dikarya</taxon>
        <taxon>Basidiomycota</taxon>
        <taxon>Agaricomycotina</taxon>
        <taxon>Tremellomycetes</taxon>
        <taxon>Filobasidiales</taxon>
        <taxon>Filobasidiaceae</taxon>
        <taxon>Filobasidium</taxon>
    </lineage>
</organism>
<dbReference type="SMART" id="SM00731">
    <property type="entry name" value="SprT"/>
    <property type="match status" value="1"/>
</dbReference>
<dbReference type="PANTHER" id="PTHR23099:SF0">
    <property type="entry name" value="GERM CELL NUCLEAR ACIDIC PROTEIN"/>
    <property type="match status" value="1"/>
</dbReference>
<gene>
    <name evidence="3" type="ORF">FFLO_03654</name>
</gene>
<reference evidence="3" key="1">
    <citation type="submission" date="2020-04" db="EMBL/GenBank/DDBJ databases">
        <title>Analysis of mating type loci in Filobasidium floriforme.</title>
        <authorList>
            <person name="Nowrousian M."/>
        </authorList>
    </citation>
    <scope>NUCLEOTIDE SEQUENCE</scope>
    <source>
        <strain evidence="3">CBS 6242</strain>
    </source>
</reference>
<proteinExistence type="predicted"/>
<dbReference type="AlphaFoldDB" id="A0A8K0JLR2"/>
<dbReference type="Proteomes" id="UP000812966">
    <property type="component" value="Unassembled WGS sequence"/>
</dbReference>
<comment type="caution">
    <text evidence="3">The sequence shown here is derived from an EMBL/GenBank/DDBJ whole genome shotgun (WGS) entry which is preliminary data.</text>
</comment>
<feature type="domain" description="SprT-like" evidence="2">
    <location>
        <begin position="69"/>
        <end position="233"/>
    </location>
</feature>
<evidence type="ECO:0000259" key="2">
    <source>
        <dbReference type="SMART" id="SM00731"/>
    </source>
</evidence>